<keyword evidence="3" id="KW-1185">Reference proteome</keyword>
<evidence type="ECO:0008006" key="4">
    <source>
        <dbReference type="Google" id="ProtNLM"/>
    </source>
</evidence>
<protein>
    <recommendedName>
        <fullName evidence="4">Secreted protein</fullName>
    </recommendedName>
</protein>
<name>A0ABU1R8B2_9BACT</name>
<organism evidence="2 3">
    <name type="scientific">Dyadobacter fermentans</name>
    <dbReference type="NCBI Taxonomy" id="94254"/>
    <lineage>
        <taxon>Bacteria</taxon>
        <taxon>Pseudomonadati</taxon>
        <taxon>Bacteroidota</taxon>
        <taxon>Cytophagia</taxon>
        <taxon>Cytophagales</taxon>
        <taxon>Spirosomataceae</taxon>
        <taxon>Dyadobacter</taxon>
    </lineage>
</organism>
<reference evidence="2 3" key="1">
    <citation type="submission" date="2023-07" db="EMBL/GenBank/DDBJ databases">
        <title>Sorghum-associated microbial communities from plants grown in Nebraska, USA.</title>
        <authorList>
            <person name="Schachtman D."/>
        </authorList>
    </citation>
    <scope>NUCLEOTIDE SEQUENCE [LARGE SCALE GENOMIC DNA]</scope>
    <source>
        <strain evidence="2 3">BE57</strain>
    </source>
</reference>
<feature type="transmembrane region" description="Helical" evidence="1">
    <location>
        <begin position="6"/>
        <end position="28"/>
    </location>
</feature>
<dbReference type="EMBL" id="JAVDTI010000011">
    <property type="protein sequence ID" value="MDR6809646.1"/>
    <property type="molecule type" value="Genomic_DNA"/>
</dbReference>
<keyword evidence="1" id="KW-1133">Transmembrane helix</keyword>
<dbReference type="Proteomes" id="UP001264980">
    <property type="component" value="Unassembled WGS sequence"/>
</dbReference>
<accession>A0ABU1R8B2</accession>
<sequence>MTLDAFNLLCGIITIAAFIFSVVTYYMTETKKIIEAAKAATTKERLKNLETDMIRSLNAVNMIVQAPKHQQVTVSELQNLARLVRADLRITISKLDIEANKLTKWKFGEMYETELPKEVAPKEKSSNGGIEQEQVI</sequence>
<dbReference type="RefSeq" id="WP_309993383.1">
    <property type="nucleotide sequence ID" value="NZ_JAVDTI010000011.1"/>
</dbReference>
<evidence type="ECO:0000313" key="3">
    <source>
        <dbReference type="Proteomes" id="UP001264980"/>
    </source>
</evidence>
<keyword evidence="1" id="KW-0472">Membrane</keyword>
<evidence type="ECO:0000313" key="2">
    <source>
        <dbReference type="EMBL" id="MDR6809646.1"/>
    </source>
</evidence>
<comment type="caution">
    <text evidence="2">The sequence shown here is derived from an EMBL/GenBank/DDBJ whole genome shotgun (WGS) entry which is preliminary data.</text>
</comment>
<keyword evidence="1" id="KW-0812">Transmembrane</keyword>
<proteinExistence type="predicted"/>
<evidence type="ECO:0000256" key="1">
    <source>
        <dbReference type="SAM" id="Phobius"/>
    </source>
</evidence>
<gene>
    <name evidence="2" type="ORF">J2W84_006722</name>
</gene>